<dbReference type="GO" id="GO:0003677">
    <property type="term" value="F:DNA binding"/>
    <property type="evidence" value="ECO:0007669"/>
    <property type="project" value="UniProtKB-UniRule"/>
</dbReference>
<gene>
    <name evidence="4" type="ORF">H7B67_04335</name>
</gene>
<dbReference type="PROSITE" id="PS50977">
    <property type="entry name" value="HTH_TETR_2"/>
    <property type="match status" value="1"/>
</dbReference>
<comment type="caution">
    <text evidence="4">The sequence shown here is derived from an EMBL/GenBank/DDBJ whole genome shotgun (WGS) entry which is preliminary data.</text>
</comment>
<dbReference type="InterPro" id="IPR001647">
    <property type="entry name" value="HTH_TetR"/>
</dbReference>
<proteinExistence type="predicted"/>
<organism evidence="4 5">
    <name type="scientific">Cohnella thailandensis</name>
    <dbReference type="NCBI Taxonomy" id="557557"/>
    <lineage>
        <taxon>Bacteria</taxon>
        <taxon>Bacillati</taxon>
        <taxon>Bacillota</taxon>
        <taxon>Bacilli</taxon>
        <taxon>Bacillales</taxon>
        <taxon>Paenibacillaceae</taxon>
        <taxon>Cohnella</taxon>
    </lineage>
</organism>
<evidence type="ECO:0000256" key="2">
    <source>
        <dbReference type="PROSITE-ProRule" id="PRU00335"/>
    </source>
</evidence>
<dbReference type="Proteomes" id="UP000535838">
    <property type="component" value="Unassembled WGS sequence"/>
</dbReference>
<dbReference type="PANTHER" id="PTHR43479">
    <property type="entry name" value="ACREF/ENVCD OPERON REPRESSOR-RELATED"/>
    <property type="match status" value="1"/>
</dbReference>
<dbReference type="RefSeq" id="WP_185118573.1">
    <property type="nucleotide sequence ID" value="NZ_JACJVQ010000004.1"/>
</dbReference>
<dbReference type="Pfam" id="PF00440">
    <property type="entry name" value="TetR_N"/>
    <property type="match status" value="1"/>
</dbReference>
<feature type="DNA-binding region" description="H-T-H motif" evidence="2">
    <location>
        <begin position="32"/>
        <end position="51"/>
    </location>
</feature>
<dbReference type="InterPro" id="IPR050624">
    <property type="entry name" value="HTH-type_Tx_Regulator"/>
</dbReference>
<evidence type="ECO:0000256" key="1">
    <source>
        <dbReference type="ARBA" id="ARBA00023125"/>
    </source>
</evidence>
<evidence type="ECO:0000259" key="3">
    <source>
        <dbReference type="PROSITE" id="PS50977"/>
    </source>
</evidence>
<feature type="domain" description="HTH tetR-type" evidence="3">
    <location>
        <begin position="9"/>
        <end position="69"/>
    </location>
</feature>
<keyword evidence="1 2" id="KW-0238">DNA-binding</keyword>
<accession>A0A841SSY7</accession>
<dbReference type="SUPFAM" id="SSF46689">
    <property type="entry name" value="Homeodomain-like"/>
    <property type="match status" value="1"/>
</dbReference>
<dbReference type="PANTHER" id="PTHR43479:SF11">
    <property type="entry name" value="ACREF_ENVCD OPERON REPRESSOR-RELATED"/>
    <property type="match status" value="1"/>
</dbReference>
<protein>
    <submittedName>
        <fullName evidence="4">TetR/AcrR family transcriptional regulator</fullName>
    </submittedName>
</protein>
<evidence type="ECO:0000313" key="4">
    <source>
        <dbReference type="EMBL" id="MBB6633328.1"/>
    </source>
</evidence>
<dbReference type="EMBL" id="JACJVQ010000004">
    <property type="protein sequence ID" value="MBB6633328.1"/>
    <property type="molecule type" value="Genomic_DNA"/>
</dbReference>
<reference evidence="4 5" key="1">
    <citation type="submission" date="2020-08" db="EMBL/GenBank/DDBJ databases">
        <title>Cohnella phylogeny.</title>
        <authorList>
            <person name="Dunlap C."/>
        </authorList>
    </citation>
    <scope>NUCLEOTIDE SEQUENCE [LARGE SCALE GENOMIC DNA]</scope>
    <source>
        <strain evidence="4 5">DSM 25241</strain>
    </source>
</reference>
<sequence>MKKQPEITEKTRQAFIGVFCELYGQKPIEKITVREIANKTGYNRSTFYQYFTDVYDLLRIVESEIVDFIREKLKNTEQADIKPQDLLLLFEEKGAYLNALLGDYGNIRFIEKLKNEFFSDGRNYCSPEDSPVTPYLLEFHLSTSISLLRLWQRRQKDLPPDQLIRLIERLFTSGISSIADGAMPNEQAKGKSL</sequence>
<dbReference type="InterPro" id="IPR009057">
    <property type="entry name" value="Homeodomain-like_sf"/>
</dbReference>
<keyword evidence="5" id="KW-1185">Reference proteome</keyword>
<dbReference type="Gene3D" id="1.10.357.10">
    <property type="entry name" value="Tetracycline Repressor, domain 2"/>
    <property type="match status" value="1"/>
</dbReference>
<name>A0A841SSY7_9BACL</name>
<evidence type="ECO:0000313" key="5">
    <source>
        <dbReference type="Proteomes" id="UP000535838"/>
    </source>
</evidence>
<dbReference type="AlphaFoldDB" id="A0A841SSY7"/>